<proteinExistence type="predicted"/>
<evidence type="ECO:0000256" key="1">
    <source>
        <dbReference type="SAM" id="MobiDB-lite"/>
    </source>
</evidence>
<accession>A0A6C0HW76</accession>
<dbReference type="AlphaFoldDB" id="A0A6C0HW76"/>
<reference evidence="2" key="1">
    <citation type="journal article" date="2020" name="Nature">
        <title>Giant virus diversity and host interactions through global metagenomics.</title>
        <authorList>
            <person name="Schulz F."/>
            <person name="Roux S."/>
            <person name="Paez-Espino D."/>
            <person name="Jungbluth S."/>
            <person name="Walsh D.A."/>
            <person name="Denef V.J."/>
            <person name="McMahon K.D."/>
            <person name="Konstantinidis K.T."/>
            <person name="Eloe-Fadrosh E.A."/>
            <person name="Kyrpides N.C."/>
            <person name="Woyke T."/>
        </authorList>
    </citation>
    <scope>NUCLEOTIDE SEQUENCE</scope>
    <source>
        <strain evidence="2">GVMAG-M-3300023184-16</strain>
    </source>
</reference>
<protein>
    <submittedName>
        <fullName evidence="2">Uncharacterized protein</fullName>
    </submittedName>
</protein>
<feature type="compositionally biased region" description="Basic and acidic residues" evidence="1">
    <location>
        <begin position="11"/>
        <end position="24"/>
    </location>
</feature>
<name>A0A6C0HW76_9ZZZZ</name>
<feature type="compositionally biased region" description="Acidic residues" evidence="1">
    <location>
        <begin position="29"/>
        <end position="41"/>
    </location>
</feature>
<evidence type="ECO:0000313" key="2">
    <source>
        <dbReference type="EMBL" id="QHT84133.1"/>
    </source>
</evidence>
<organism evidence="2">
    <name type="scientific">viral metagenome</name>
    <dbReference type="NCBI Taxonomy" id="1070528"/>
    <lineage>
        <taxon>unclassified sequences</taxon>
        <taxon>metagenomes</taxon>
        <taxon>organismal metagenomes</taxon>
    </lineage>
</organism>
<sequence length="204" mass="24567">MYHHYQTHNTYDSDDHTTLDDDRTVISSSEDDTSMEDTDSESIQEYDLDVTDRVYFADQHFLDEPKIHGHYYLGTVNEDGILPRFMDISVSPSTFFQFAYHEIVRYLRFYSIHWRPIKPTVDILQLIIINQEYQVIQKTYWLRLVQRHWRKIYQEQQRVWQIRKSSKNLRHRELYGRNLYGGNSLPGLQGMMAVYSSNKRSNEE</sequence>
<dbReference type="EMBL" id="MN740015">
    <property type="protein sequence ID" value="QHT84133.1"/>
    <property type="molecule type" value="Genomic_DNA"/>
</dbReference>
<feature type="region of interest" description="Disordered" evidence="1">
    <location>
        <begin position="1"/>
        <end position="41"/>
    </location>
</feature>